<dbReference type="Proteomes" id="UP000886520">
    <property type="component" value="Chromosome 14"/>
</dbReference>
<dbReference type="AlphaFoldDB" id="A0A9D4ZF46"/>
<sequence length="108" mass="12765">MDTMSSFQFQSIGMKLEYDGRIRFRMENAHGAKIYRDCYRHYAVKVEDHPCNVDQAPWVNFQGDRFMGRDGCMYLLTETPKDVDRLGNFIPRKGKLIEESPPRPENWD</sequence>
<accession>A0A9D4ZF46</accession>
<name>A0A9D4ZF46_ADICA</name>
<keyword evidence="2" id="KW-1185">Reference proteome</keyword>
<reference evidence="1" key="1">
    <citation type="submission" date="2021-01" db="EMBL/GenBank/DDBJ databases">
        <title>Adiantum capillus-veneris genome.</title>
        <authorList>
            <person name="Fang Y."/>
            <person name="Liao Q."/>
        </authorList>
    </citation>
    <scope>NUCLEOTIDE SEQUENCE</scope>
    <source>
        <strain evidence="1">H3</strain>
        <tissue evidence="1">Leaf</tissue>
    </source>
</reference>
<comment type="caution">
    <text evidence="1">The sequence shown here is derived from an EMBL/GenBank/DDBJ whole genome shotgun (WGS) entry which is preliminary data.</text>
</comment>
<organism evidence="1 2">
    <name type="scientific">Adiantum capillus-veneris</name>
    <name type="common">Maidenhair fern</name>
    <dbReference type="NCBI Taxonomy" id="13818"/>
    <lineage>
        <taxon>Eukaryota</taxon>
        <taxon>Viridiplantae</taxon>
        <taxon>Streptophyta</taxon>
        <taxon>Embryophyta</taxon>
        <taxon>Tracheophyta</taxon>
        <taxon>Polypodiopsida</taxon>
        <taxon>Polypodiidae</taxon>
        <taxon>Polypodiales</taxon>
        <taxon>Pteridineae</taxon>
        <taxon>Pteridaceae</taxon>
        <taxon>Vittarioideae</taxon>
        <taxon>Adiantum</taxon>
    </lineage>
</organism>
<gene>
    <name evidence="1" type="ORF">GOP47_0014764</name>
</gene>
<proteinExistence type="predicted"/>
<evidence type="ECO:0000313" key="1">
    <source>
        <dbReference type="EMBL" id="KAI5070421.1"/>
    </source>
</evidence>
<protein>
    <submittedName>
        <fullName evidence="1">Uncharacterized protein</fullName>
    </submittedName>
</protein>
<dbReference type="OrthoDB" id="1999821at2759"/>
<evidence type="ECO:0000313" key="2">
    <source>
        <dbReference type="Proteomes" id="UP000886520"/>
    </source>
</evidence>
<dbReference type="EMBL" id="JABFUD020000014">
    <property type="protein sequence ID" value="KAI5070421.1"/>
    <property type="molecule type" value="Genomic_DNA"/>
</dbReference>